<dbReference type="RefSeq" id="WP_109810441.1">
    <property type="nucleotide sequence ID" value="NZ_QGKU01000015.1"/>
</dbReference>
<dbReference type="EMBL" id="QGKU01000015">
    <property type="protein sequence ID" value="PWR03881.1"/>
    <property type="molecule type" value="Genomic_DNA"/>
</dbReference>
<dbReference type="Pfam" id="PF07509">
    <property type="entry name" value="DUF1523"/>
    <property type="match status" value="1"/>
</dbReference>
<keyword evidence="1" id="KW-0472">Membrane</keyword>
<gene>
    <name evidence="2" type="ORF">DKT77_03985</name>
</gene>
<dbReference type="OrthoDB" id="5354324at2"/>
<dbReference type="AlphaFoldDB" id="A0A2V2LIP4"/>
<keyword evidence="3" id="KW-1185">Reference proteome</keyword>
<keyword evidence="1" id="KW-0812">Transmembrane</keyword>
<evidence type="ECO:0000313" key="2">
    <source>
        <dbReference type="EMBL" id="PWR03881.1"/>
    </source>
</evidence>
<accession>A0A2V2LIP4</accession>
<reference evidence="2 3" key="1">
    <citation type="submission" date="2018-05" db="EMBL/GenBank/DDBJ databases">
        <title>Rhodobacteraceae gen. nov., sp. nov. isolated from sea water.</title>
        <authorList>
            <person name="Ren Y."/>
        </authorList>
    </citation>
    <scope>NUCLEOTIDE SEQUENCE [LARGE SCALE GENOMIC DNA]</scope>
    <source>
        <strain evidence="2 3">TG-679</strain>
    </source>
</reference>
<keyword evidence="1" id="KW-1133">Transmembrane helix</keyword>
<dbReference type="Proteomes" id="UP000245680">
    <property type="component" value="Unassembled WGS sequence"/>
</dbReference>
<evidence type="ECO:0000313" key="3">
    <source>
        <dbReference type="Proteomes" id="UP000245680"/>
    </source>
</evidence>
<organism evidence="2 3">
    <name type="scientific">Meridianimarinicoccus roseus</name>
    <dbReference type="NCBI Taxonomy" id="2072018"/>
    <lineage>
        <taxon>Bacteria</taxon>
        <taxon>Pseudomonadati</taxon>
        <taxon>Pseudomonadota</taxon>
        <taxon>Alphaproteobacteria</taxon>
        <taxon>Rhodobacterales</taxon>
        <taxon>Paracoccaceae</taxon>
        <taxon>Meridianimarinicoccus</taxon>
    </lineage>
</organism>
<sequence>MMAYLKWIFWALVVLIVGGFLHYTLPRHQTLRIVESEVRRVELANSNGLFWGSAEPADATTGSRDVKFISAVYEGGKPLVLRNEDTGWGWPPYFKFNSSDVQARAADLISATGNPQWVSVEFYGWRSQLFSIYPNVLKLTAVDGPDHRVIPWFKMIVLGGLVVLIVLVRVMLKRFWRNRVDPVVARVAEGFEDADEAMDGAVDGARNRFRGRRQKFREWWIETFG</sequence>
<feature type="transmembrane region" description="Helical" evidence="1">
    <location>
        <begin position="152"/>
        <end position="172"/>
    </location>
</feature>
<feature type="transmembrane region" description="Helical" evidence="1">
    <location>
        <begin position="7"/>
        <end position="25"/>
    </location>
</feature>
<evidence type="ECO:0000256" key="1">
    <source>
        <dbReference type="SAM" id="Phobius"/>
    </source>
</evidence>
<name>A0A2V2LIP4_9RHOB</name>
<dbReference type="InterPro" id="IPR011088">
    <property type="entry name" value="Phage_phiNM3_A0EWY4"/>
</dbReference>
<protein>
    <submittedName>
        <fullName evidence="2">DUF1523 domain-containing protein</fullName>
    </submittedName>
</protein>
<comment type="caution">
    <text evidence="2">The sequence shown here is derived from an EMBL/GenBank/DDBJ whole genome shotgun (WGS) entry which is preliminary data.</text>
</comment>
<proteinExistence type="predicted"/>